<gene>
    <name evidence="1" type="ORF">BJ085DRAFT_39556</name>
</gene>
<proteinExistence type="predicted"/>
<evidence type="ECO:0000313" key="2">
    <source>
        <dbReference type="Proteomes" id="UP000268162"/>
    </source>
</evidence>
<dbReference type="Proteomes" id="UP000268162">
    <property type="component" value="Unassembled WGS sequence"/>
</dbReference>
<accession>A0A4V1J462</accession>
<sequence>MKALPTNVAIDNSHVSMAIDLIQNPVILRGTKSTCRGTIINGYLTLSVSEPTRLRALLLCFKGIENINCVDAGRFY</sequence>
<keyword evidence="2" id="KW-1185">Reference proteome</keyword>
<dbReference type="EMBL" id="ML003198">
    <property type="protein sequence ID" value="RKP34449.1"/>
    <property type="molecule type" value="Genomic_DNA"/>
</dbReference>
<dbReference type="AlphaFoldDB" id="A0A4V1J462"/>
<reference evidence="2" key="1">
    <citation type="journal article" date="2018" name="Nat. Microbiol.">
        <title>Leveraging single-cell genomics to expand the fungal tree of life.</title>
        <authorList>
            <person name="Ahrendt S.R."/>
            <person name="Quandt C.A."/>
            <person name="Ciobanu D."/>
            <person name="Clum A."/>
            <person name="Salamov A."/>
            <person name="Andreopoulos B."/>
            <person name="Cheng J.F."/>
            <person name="Woyke T."/>
            <person name="Pelin A."/>
            <person name="Henrissat B."/>
            <person name="Reynolds N.K."/>
            <person name="Benny G.L."/>
            <person name="Smith M.E."/>
            <person name="James T.Y."/>
            <person name="Grigoriev I.V."/>
        </authorList>
    </citation>
    <scope>NUCLEOTIDE SEQUENCE [LARGE SCALE GENOMIC DNA]</scope>
    <source>
        <strain evidence="2">RSA 468</strain>
    </source>
</reference>
<protein>
    <submittedName>
        <fullName evidence="1">Uncharacterized protein</fullName>
    </submittedName>
</protein>
<name>A0A4V1J462_9FUNG</name>
<evidence type="ECO:0000313" key="1">
    <source>
        <dbReference type="EMBL" id="RKP34449.1"/>
    </source>
</evidence>
<organism evidence="1 2">
    <name type="scientific">Dimargaris cristalligena</name>
    <dbReference type="NCBI Taxonomy" id="215637"/>
    <lineage>
        <taxon>Eukaryota</taxon>
        <taxon>Fungi</taxon>
        <taxon>Fungi incertae sedis</taxon>
        <taxon>Zoopagomycota</taxon>
        <taxon>Kickxellomycotina</taxon>
        <taxon>Dimargaritomycetes</taxon>
        <taxon>Dimargaritales</taxon>
        <taxon>Dimargaritaceae</taxon>
        <taxon>Dimargaris</taxon>
    </lineage>
</organism>